<name>A0ABW2RJV7_9BACL</name>
<organism evidence="1 2">
    <name type="scientific">Laceyella putida</name>
    <dbReference type="NCBI Taxonomy" id="110101"/>
    <lineage>
        <taxon>Bacteria</taxon>
        <taxon>Bacillati</taxon>
        <taxon>Bacillota</taxon>
        <taxon>Bacilli</taxon>
        <taxon>Bacillales</taxon>
        <taxon>Thermoactinomycetaceae</taxon>
        <taxon>Laceyella</taxon>
    </lineage>
</organism>
<dbReference type="RefSeq" id="WP_379864521.1">
    <property type="nucleotide sequence ID" value="NZ_JBHTBW010000021.1"/>
</dbReference>
<gene>
    <name evidence="1" type="ORF">ACFQNG_08660</name>
</gene>
<evidence type="ECO:0000313" key="1">
    <source>
        <dbReference type="EMBL" id="MFC7441227.1"/>
    </source>
</evidence>
<comment type="caution">
    <text evidence="1">The sequence shown here is derived from an EMBL/GenBank/DDBJ whole genome shotgun (WGS) entry which is preliminary data.</text>
</comment>
<proteinExistence type="predicted"/>
<reference evidence="2" key="1">
    <citation type="journal article" date="2019" name="Int. J. Syst. Evol. Microbiol.">
        <title>The Global Catalogue of Microorganisms (GCM) 10K type strain sequencing project: providing services to taxonomists for standard genome sequencing and annotation.</title>
        <authorList>
            <consortium name="The Broad Institute Genomics Platform"/>
            <consortium name="The Broad Institute Genome Sequencing Center for Infectious Disease"/>
            <person name="Wu L."/>
            <person name="Ma J."/>
        </authorList>
    </citation>
    <scope>NUCLEOTIDE SEQUENCE [LARGE SCALE GENOMIC DNA]</scope>
    <source>
        <strain evidence="2">CGMCC 1.12942</strain>
    </source>
</reference>
<evidence type="ECO:0000313" key="2">
    <source>
        <dbReference type="Proteomes" id="UP001596500"/>
    </source>
</evidence>
<protein>
    <submittedName>
        <fullName evidence="1">Uncharacterized protein</fullName>
    </submittedName>
</protein>
<keyword evidence="2" id="KW-1185">Reference proteome</keyword>
<accession>A0ABW2RJV7</accession>
<sequence>MQTITLSRLVLDRLPEIHELLTETEREAQILIYGELASLKEEEIYYIIAETIEKKRQCQYYN</sequence>
<dbReference type="EMBL" id="JBHTBW010000021">
    <property type="protein sequence ID" value="MFC7441227.1"/>
    <property type="molecule type" value="Genomic_DNA"/>
</dbReference>
<dbReference type="Proteomes" id="UP001596500">
    <property type="component" value="Unassembled WGS sequence"/>
</dbReference>